<evidence type="ECO:0000313" key="2">
    <source>
        <dbReference type="Proteomes" id="UP000602532"/>
    </source>
</evidence>
<gene>
    <name evidence="1" type="ORF">H9622_06250</name>
</gene>
<protein>
    <recommendedName>
        <fullName evidence="3">Amidohydrolase-related domain-containing protein</fullName>
    </recommendedName>
</protein>
<dbReference type="PANTHER" id="PTHR43135:SF3">
    <property type="entry name" value="ALPHA-D-RIBOSE 1-METHYLPHOSPHONATE 5-TRIPHOSPHATE DIPHOSPHATASE"/>
    <property type="match status" value="1"/>
</dbReference>
<keyword evidence="2" id="KW-1185">Reference proteome</keyword>
<proteinExistence type="predicted"/>
<organism evidence="1 2">
    <name type="scientific">Microbacterium gallinarum</name>
    <dbReference type="NCBI Taxonomy" id="2762209"/>
    <lineage>
        <taxon>Bacteria</taxon>
        <taxon>Bacillati</taxon>
        <taxon>Actinomycetota</taxon>
        <taxon>Actinomycetes</taxon>
        <taxon>Micrococcales</taxon>
        <taxon>Microbacteriaceae</taxon>
        <taxon>Microbacterium</taxon>
    </lineage>
</organism>
<dbReference type="Gene3D" id="3.20.20.140">
    <property type="entry name" value="Metal-dependent hydrolases"/>
    <property type="match status" value="1"/>
</dbReference>
<dbReference type="InterPro" id="IPR032466">
    <property type="entry name" value="Metal_Hydrolase"/>
</dbReference>
<dbReference type="Proteomes" id="UP000602532">
    <property type="component" value="Unassembled WGS sequence"/>
</dbReference>
<reference evidence="1 2" key="1">
    <citation type="submission" date="2020-08" db="EMBL/GenBank/DDBJ databases">
        <title>A Genomic Blueprint of the Chicken Gut Microbiome.</title>
        <authorList>
            <person name="Gilroy R."/>
            <person name="Ravi A."/>
            <person name="Getino M."/>
            <person name="Pursley I."/>
            <person name="Horton D.L."/>
            <person name="Alikhan N.-F."/>
            <person name="Baker D."/>
            <person name="Gharbi K."/>
            <person name="Hall N."/>
            <person name="Watson M."/>
            <person name="Adriaenssens E.M."/>
            <person name="Foster-Nyarko E."/>
            <person name="Jarju S."/>
            <person name="Secka A."/>
            <person name="Antonio M."/>
            <person name="Oren A."/>
            <person name="Chaudhuri R."/>
            <person name="La Ragione R.M."/>
            <person name="Hildebrand F."/>
            <person name="Pallen M.J."/>
        </authorList>
    </citation>
    <scope>NUCLEOTIDE SEQUENCE [LARGE SCALE GENOMIC DNA]</scope>
    <source>
        <strain evidence="1 2">Sa1CUA4</strain>
    </source>
</reference>
<accession>A0ABR8X1I5</accession>
<dbReference type="SUPFAM" id="SSF51556">
    <property type="entry name" value="Metallo-dependent hydrolases"/>
    <property type="match status" value="1"/>
</dbReference>
<evidence type="ECO:0008006" key="3">
    <source>
        <dbReference type="Google" id="ProtNLM"/>
    </source>
</evidence>
<dbReference type="PANTHER" id="PTHR43135">
    <property type="entry name" value="ALPHA-D-RIBOSE 1-METHYLPHOSPHONATE 5-TRIPHOSPHATE DIPHOSPHATASE"/>
    <property type="match status" value="1"/>
</dbReference>
<comment type="caution">
    <text evidence="1">The sequence shown here is derived from an EMBL/GenBank/DDBJ whole genome shotgun (WGS) entry which is preliminary data.</text>
</comment>
<dbReference type="EMBL" id="JACSPM010000001">
    <property type="protein sequence ID" value="MBD8023195.1"/>
    <property type="molecule type" value="Genomic_DNA"/>
</dbReference>
<dbReference type="InterPro" id="IPR051781">
    <property type="entry name" value="Metallo-dep_Hydrolase"/>
</dbReference>
<evidence type="ECO:0000313" key="1">
    <source>
        <dbReference type="EMBL" id="MBD8023195.1"/>
    </source>
</evidence>
<dbReference type="RefSeq" id="WP_191765253.1">
    <property type="nucleotide sequence ID" value="NZ_JACSPM010000001.1"/>
</dbReference>
<name>A0ABR8X1I5_9MICO</name>
<sequence>MHADPFALRELLGPAATPCHRAITGESGVALPPLIDHHVHVHLIDEHALPAGGIAGAVDLGGDPIGFARRTGAGMPRVVYAGAFLTTPNGYPTGRGWAPDAIVRTVTGPSAHPGVAGGAATAVDEQASFGASLIKVALNSAAGQVFDATTLEAIVAAARGHGLPVVAHVEGVGMTRLALDAGVDALAHTPFTEAVDDDAIGRAVAAGQTWISSLDIHAGDPGAEATALANLEAFVAAGGTVLYGTDLGNGDRRVGVLVDELRALDRAGVRGDRLVAALCDPWPASAPTGVSTFVPGPPPTALDEIAPWLGHATVVPSEELIHDDH</sequence>